<comment type="caution">
    <text evidence="1">The sequence shown here is derived from an EMBL/GenBank/DDBJ whole genome shotgun (WGS) entry which is preliminary data.</text>
</comment>
<sequence length="59" mass="6089">MQLYPTLTSLAAALGPLPQLQLPGVTLYGQEQLDALLAATQLTSVPPSSPACSSTQCMT</sequence>
<protein>
    <submittedName>
        <fullName evidence="1">Uncharacterized protein</fullName>
    </submittedName>
</protein>
<organism evidence="1 2">
    <name type="scientific">Haematococcus lacustris</name>
    <name type="common">Green alga</name>
    <name type="synonym">Haematococcus pluvialis</name>
    <dbReference type="NCBI Taxonomy" id="44745"/>
    <lineage>
        <taxon>Eukaryota</taxon>
        <taxon>Viridiplantae</taxon>
        <taxon>Chlorophyta</taxon>
        <taxon>core chlorophytes</taxon>
        <taxon>Chlorophyceae</taxon>
        <taxon>CS clade</taxon>
        <taxon>Chlamydomonadales</taxon>
        <taxon>Haematococcaceae</taxon>
        <taxon>Haematococcus</taxon>
    </lineage>
</organism>
<evidence type="ECO:0000313" key="1">
    <source>
        <dbReference type="EMBL" id="GFH21672.1"/>
    </source>
</evidence>
<dbReference type="Proteomes" id="UP000485058">
    <property type="component" value="Unassembled WGS sequence"/>
</dbReference>
<proteinExistence type="predicted"/>
<dbReference type="EMBL" id="BLLF01001878">
    <property type="protein sequence ID" value="GFH21672.1"/>
    <property type="molecule type" value="Genomic_DNA"/>
</dbReference>
<dbReference type="AlphaFoldDB" id="A0A699ZZM3"/>
<accession>A0A699ZZM3</accession>
<name>A0A699ZZM3_HAELA</name>
<evidence type="ECO:0000313" key="2">
    <source>
        <dbReference type="Proteomes" id="UP000485058"/>
    </source>
</evidence>
<keyword evidence="2" id="KW-1185">Reference proteome</keyword>
<gene>
    <name evidence="1" type="ORF">HaLaN_19025</name>
</gene>
<reference evidence="1 2" key="1">
    <citation type="submission" date="2020-02" db="EMBL/GenBank/DDBJ databases">
        <title>Draft genome sequence of Haematococcus lacustris strain NIES-144.</title>
        <authorList>
            <person name="Morimoto D."/>
            <person name="Nakagawa S."/>
            <person name="Yoshida T."/>
            <person name="Sawayama S."/>
        </authorList>
    </citation>
    <scope>NUCLEOTIDE SEQUENCE [LARGE SCALE GENOMIC DNA]</scope>
    <source>
        <strain evidence="1 2">NIES-144</strain>
    </source>
</reference>